<evidence type="ECO:0000256" key="1">
    <source>
        <dbReference type="ARBA" id="ARBA00006974"/>
    </source>
</evidence>
<dbReference type="Pfam" id="PF02519">
    <property type="entry name" value="Auxin_inducible"/>
    <property type="match status" value="1"/>
</dbReference>
<proteinExistence type="inferred from homology"/>
<dbReference type="AlphaFoldDB" id="A0A835CIV5"/>
<dbReference type="PANTHER" id="PTHR31374:SF29">
    <property type="entry name" value="SAUR-LIKE AUXIN-RESPONSIVE PROTEIN FAMILY"/>
    <property type="match status" value="1"/>
</dbReference>
<comment type="similarity">
    <text evidence="1">Belongs to the ARG7 family.</text>
</comment>
<dbReference type="EMBL" id="JAAIUW010000001">
    <property type="protein sequence ID" value="KAF7843914.1"/>
    <property type="molecule type" value="Genomic_DNA"/>
</dbReference>
<protein>
    <submittedName>
        <fullName evidence="2">Auxin-responsive protein SAUR32</fullName>
    </submittedName>
</protein>
<dbReference type="OrthoDB" id="1026046at2759"/>
<dbReference type="Proteomes" id="UP000634136">
    <property type="component" value="Unassembled WGS sequence"/>
</dbReference>
<keyword evidence="3" id="KW-1185">Reference proteome</keyword>
<organism evidence="2 3">
    <name type="scientific">Senna tora</name>
    <dbReference type="NCBI Taxonomy" id="362788"/>
    <lineage>
        <taxon>Eukaryota</taxon>
        <taxon>Viridiplantae</taxon>
        <taxon>Streptophyta</taxon>
        <taxon>Embryophyta</taxon>
        <taxon>Tracheophyta</taxon>
        <taxon>Spermatophyta</taxon>
        <taxon>Magnoliopsida</taxon>
        <taxon>eudicotyledons</taxon>
        <taxon>Gunneridae</taxon>
        <taxon>Pentapetalae</taxon>
        <taxon>rosids</taxon>
        <taxon>fabids</taxon>
        <taxon>Fabales</taxon>
        <taxon>Fabaceae</taxon>
        <taxon>Caesalpinioideae</taxon>
        <taxon>Cassia clade</taxon>
        <taxon>Senna</taxon>
    </lineage>
</organism>
<name>A0A835CIV5_9FABA</name>
<sequence length="99" mass="11022">MMVGNGEKSFKSNEIPILTYHHDDDQQRKAVITKDIPKGCLAIKVGSTLGGGDQERIVVPVNYLNHPLFAQLLKEAEEEYGFAQEGAIVIPCQLDHFRV</sequence>
<gene>
    <name evidence="2" type="ORF">G2W53_000819</name>
</gene>
<dbReference type="InterPro" id="IPR003676">
    <property type="entry name" value="SAUR_fam"/>
</dbReference>
<evidence type="ECO:0000313" key="3">
    <source>
        <dbReference type="Proteomes" id="UP000634136"/>
    </source>
</evidence>
<dbReference type="GO" id="GO:0009733">
    <property type="term" value="P:response to auxin"/>
    <property type="evidence" value="ECO:0007669"/>
    <property type="project" value="InterPro"/>
</dbReference>
<accession>A0A835CIV5</accession>
<reference evidence="2" key="1">
    <citation type="submission" date="2020-09" db="EMBL/GenBank/DDBJ databases">
        <title>Genome-Enabled Discovery of Anthraquinone Biosynthesis in Senna tora.</title>
        <authorList>
            <person name="Kang S.-H."/>
            <person name="Pandey R.P."/>
            <person name="Lee C.-M."/>
            <person name="Sim J.-S."/>
            <person name="Jeong J.-T."/>
            <person name="Choi B.-S."/>
            <person name="Jung M."/>
            <person name="Ginzburg D."/>
            <person name="Zhao K."/>
            <person name="Won S.Y."/>
            <person name="Oh T.-J."/>
            <person name="Yu Y."/>
            <person name="Kim N.-H."/>
            <person name="Lee O.R."/>
            <person name="Lee T.-H."/>
            <person name="Bashyal P."/>
            <person name="Kim T.-S."/>
            <person name="Lee W.-H."/>
            <person name="Kawkins C."/>
            <person name="Kim C.-K."/>
            <person name="Kim J.S."/>
            <person name="Ahn B.O."/>
            <person name="Rhee S.Y."/>
            <person name="Sohng J.K."/>
        </authorList>
    </citation>
    <scope>NUCLEOTIDE SEQUENCE</scope>
    <source>
        <tissue evidence="2">Leaf</tissue>
    </source>
</reference>
<evidence type="ECO:0000313" key="2">
    <source>
        <dbReference type="EMBL" id="KAF7843914.1"/>
    </source>
</evidence>
<comment type="caution">
    <text evidence="2">The sequence shown here is derived from an EMBL/GenBank/DDBJ whole genome shotgun (WGS) entry which is preliminary data.</text>
</comment>
<dbReference type="PANTHER" id="PTHR31374">
    <property type="entry name" value="AUXIN-INDUCED PROTEIN-LIKE-RELATED"/>
    <property type="match status" value="1"/>
</dbReference>